<reference evidence="2" key="1">
    <citation type="submission" date="2023-07" db="EMBL/GenBank/DDBJ databases">
        <authorList>
            <consortium name="AG Swart"/>
            <person name="Singh M."/>
            <person name="Singh A."/>
            <person name="Seah K."/>
            <person name="Emmerich C."/>
        </authorList>
    </citation>
    <scope>NUCLEOTIDE SEQUENCE</scope>
    <source>
        <strain evidence="2">DP1</strain>
    </source>
</reference>
<dbReference type="Pfam" id="PF24923">
    <property type="entry name" value="ATP-grasp_IQCH"/>
    <property type="match status" value="1"/>
</dbReference>
<dbReference type="PANTHER" id="PTHR14465">
    <property type="entry name" value="IQ DOMAIN-CONTAINING PROTEIN H"/>
    <property type="match status" value="1"/>
</dbReference>
<dbReference type="AlphaFoldDB" id="A0AAD1XJM9"/>
<dbReference type="Pfam" id="PF00612">
    <property type="entry name" value="IQ"/>
    <property type="match status" value="1"/>
</dbReference>
<evidence type="ECO:0000259" key="1">
    <source>
        <dbReference type="Pfam" id="PF24923"/>
    </source>
</evidence>
<feature type="domain" description="IQCH-like ATP-grasp" evidence="1">
    <location>
        <begin position="645"/>
        <end position="901"/>
    </location>
</feature>
<evidence type="ECO:0000313" key="2">
    <source>
        <dbReference type="EMBL" id="CAI2373966.1"/>
    </source>
</evidence>
<organism evidence="2 3">
    <name type="scientific">Euplotes crassus</name>
    <dbReference type="NCBI Taxonomy" id="5936"/>
    <lineage>
        <taxon>Eukaryota</taxon>
        <taxon>Sar</taxon>
        <taxon>Alveolata</taxon>
        <taxon>Ciliophora</taxon>
        <taxon>Intramacronucleata</taxon>
        <taxon>Spirotrichea</taxon>
        <taxon>Hypotrichia</taxon>
        <taxon>Euplotida</taxon>
        <taxon>Euplotidae</taxon>
        <taxon>Moneuplotes</taxon>
    </lineage>
</organism>
<evidence type="ECO:0000313" key="3">
    <source>
        <dbReference type="Proteomes" id="UP001295684"/>
    </source>
</evidence>
<dbReference type="PANTHER" id="PTHR14465:SF0">
    <property type="entry name" value="IQ DOMAIN-CONTAINING PROTEIN H"/>
    <property type="match status" value="1"/>
</dbReference>
<dbReference type="InterPro" id="IPR038752">
    <property type="entry name" value="IQCH"/>
</dbReference>
<dbReference type="EMBL" id="CAMPGE010015335">
    <property type="protein sequence ID" value="CAI2373966.1"/>
    <property type="molecule type" value="Genomic_DNA"/>
</dbReference>
<dbReference type="InterPro" id="IPR000048">
    <property type="entry name" value="IQ_motif_EF-hand-BS"/>
</dbReference>
<sequence>MNSQFNNVVYGIPGSAFEGQSREGAIGNCITEIQDELKKVRLELGNIPGYPKGETPQYLVKLQANLLQIEQNLQRKNEELIESMMMHFEETAQELPNFKLPEINRTPSHDHMDSSLGFTSMKDLKLSASKIKMARPLRKNYAGKRSLIKRNKRTAKHNIITREVDENFIPEPPPISDEDINRGMINLINKGIIPKDVDITPAFERGAPPLSLKPASIHYGDPRDYVKRQVATGVSNYNSLKYDLQPDEDAPLAILPPTSQELVPMDNTQIDSARDGMSHSELDALPYEGDQLEAINDPEFDEAQRKEAEDARGYNQLMDEFSLHQFIIRKGKCLDETPEFMSFKRTYISKWGSISYIIHLLEKMLTNNQVPMAVVEGKKLVDLANEDLKKPQNEDLYDCLINQDEIAKYVKIPTRMFTGPNGPTMAVICIQKYWRGFKARSAYTQLRFLMQKAAVIQKAFRLFLMVKATKTKIEELNNESLFVWREMMEEFKRRWPDIRKKRRIEIHCNSLSIGDIKRLSIEKFMQRENLQISRLFCLRDPNVNIIFISPFIFTNDVLGYYMKILQIGDIEEASTRLHVIVPENAHKFPSHFSLTQCLLYSPKAMKRIKNLIRGKQAYLVPGRANTDDIKLSINLTVPILCGEPQKINLYSTKSGCKRIFQQADVPTPISAFDIYDEQEFLMSLAKLIAHNLYVSKWIFKIDDEFGGRGHASFITDNVKFITELRKKKKVEINDAVIEKLIGVLQRLVPKRVKIACPSLFQSWGEYIQTFCESGGVIEAAPSCLSNKIGSPSISFFIDPDGDIQIIGSFDKFHSREYINAGCFFPQKSLPNMNLMTISKSIGDVLYEKGVIGHVTVDLVSFPDPTSPKSHPLFWAVDINCYMTDFAATCFFFCFLMEGQLDQYTGQYTIDKYEGESVRNSKLSLSKASSRNTEAEEFEERQFMYCSYIHHPGLASIQYKTFFHMCRLESISFDLEKRSGVTFILSDCLQSGLLSILSVGDSKQEIINKMLESLNFIQSQAGPLPIKNLSDDTRSDDIDVTDVFSKIKLMQKAINKDEEKERTRRKNKEYL</sequence>
<protein>
    <recommendedName>
        <fullName evidence="1">IQCH-like ATP-grasp domain-containing protein</fullName>
    </recommendedName>
</protein>
<dbReference type="Proteomes" id="UP001295684">
    <property type="component" value="Unassembled WGS sequence"/>
</dbReference>
<proteinExistence type="predicted"/>
<dbReference type="InterPro" id="IPR056855">
    <property type="entry name" value="ATP-grasp_IQCH"/>
</dbReference>
<comment type="caution">
    <text evidence="2">The sequence shown here is derived from an EMBL/GenBank/DDBJ whole genome shotgun (WGS) entry which is preliminary data.</text>
</comment>
<accession>A0AAD1XJM9</accession>
<dbReference type="PROSITE" id="PS50096">
    <property type="entry name" value="IQ"/>
    <property type="match status" value="1"/>
</dbReference>
<gene>
    <name evidence="2" type="ORF">ECRASSUSDP1_LOCUS15315</name>
</gene>
<dbReference type="CDD" id="cd23767">
    <property type="entry name" value="IQCD"/>
    <property type="match status" value="1"/>
</dbReference>
<dbReference type="Gene3D" id="1.20.5.190">
    <property type="match status" value="1"/>
</dbReference>
<name>A0AAD1XJM9_EUPCR</name>
<keyword evidence="3" id="KW-1185">Reference proteome</keyword>